<dbReference type="AlphaFoldDB" id="A0A2P4WW96"/>
<dbReference type="Proteomes" id="UP000237271">
    <property type="component" value="Unassembled WGS sequence"/>
</dbReference>
<organism evidence="9 10">
    <name type="scientific">Phytophthora palmivora</name>
    <dbReference type="NCBI Taxonomy" id="4796"/>
    <lineage>
        <taxon>Eukaryota</taxon>
        <taxon>Sar</taxon>
        <taxon>Stramenopiles</taxon>
        <taxon>Oomycota</taxon>
        <taxon>Peronosporomycetes</taxon>
        <taxon>Peronosporales</taxon>
        <taxon>Peronosporaceae</taxon>
        <taxon>Phytophthora</taxon>
    </lineage>
</organism>
<keyword evidence="7" id="KW-0539">Nucleus</keyword>
<dbReference type="SMART" id="SM00417">
    <property type="entry name" value="H4"/>
    <property type="match status" value="1"/>
</dbReference>
<name>A0A2P4WW96_9STRA</name>
<dbReference type="GO" id="GO:0046982">
    <property type="term" value="F:protein heterodimerization activity"/>
    <property type="evidence" value="ECO:0007669"/>
    <property type="project" value="InterPro"/>
</dbReference>
<evidence type="ECO:0000256" key="6">
    <source>
        <dbReference type="ARBA" id="ARBA00023125"/>
    </source>
</evidence>
<evidence type="ECO:0000256" key="3">
    <source>
        <dbReference type="ARBA" id="ARBA00006564"/>
    </source>
</evidence>
<reference evidence="9 10" key="1">
    <citation type="journal article" date="2017" name="Genome Biol. Evol.">
        <title>Phytophthora megakarya and P. palmivora, closely related causal agents of cacao black pod rot, underwent increases in genome sizes and gene numbers by different mechanisms.</title>
        <authorList>
            <person name="Ali S.S."/>
            <person name="Shao J."/>
            <person name="Lary D.J."/>
            <person name="Kronmiller B."/>
            <person name="Shen D."/>
            <person name="Strem M.D."/>
            <person name="Amoako-Attah I."/>
            <person name="Akrofi A.Y."/>
            <person name="Begoude B.A."/>
            <person name="Ten Hoopen G.M."/>
            <person name="Coulibaly K."/>
            <person name="Kebe B.I."/>
            <person name="Melnick R.L."/>
            <person name="Guiltinan M.J."/>
            <person name="Tyler B.M."/>
            <person name="Meinhardt L.W."/>
            <person name="Bailey B.A."/>
        </authorList>
    </citation>
    <scope>NUCLEOTIDE SEQUENCE [LARGE SCALE GENOMIC DNA]</scope>
    <source>
        <strain evidence="10">sbr112.9</strain>
    </source>
</reference>
<dbReference type="GO" id="GO:0030527">
    <property type="term" value="F:structural constituent of chromatin"/>
    <property type="evidence" value="ECO:0007669"/>
    <property type="project" value="InterPro"/>
</dbReference>
<evidence type="ECO:0000256" key="4">
    <source>
        <dbReference type="ARBA" id="ARBA00011538"/>
    </source>
</evidence>
<evidence type="ECO:0000256" key="5">
    <source>
        <dbReference type="ARBA" id="ARBA00022454"/>
    </source>
</evidence>
<sequence>MSGHGKGATGRGRWGAKQHSKILNTQGITIPAIRRLLRIFLSSHICDAITYAEHGNRKTVKGMDVIYALKRQGRTLYGFAG</sequence>
<dbReference type="OrthoDB" id="125037at2759"/>
<dbReference type="PANTHER" id="PTHR10484">
    <property type="entry name" value="HISTONE H4"/>
    <property type="match status" value="1"/>
</dbReference>
<keyword evidence="6" id="KW-0238">DNA-binding</keyword>
<dbReference type="GO" id="GO:0003677">
    <property type="term" value="F:DNA binding"/>
    <property type="evidence" value="ECO:0007669"/>
    <property type="project" value="UniProtKB-KW"/>
</dbReference>
<keyword evidence="8" id="KW-0544">Nucleosome core</keyword>
<dbReference type="GO" id="GO:0005634">
    <property type="term" value="C:nucleus"/>
    <property type="evidence" value="ECO:0007669"/>
    <property type="project" value="UniProtKB-SubCell"/>
</dbReference>
<comment type="subunit">
    <text evidence="4">The nucleosome is a histone octamer containing two molecules each of H2A, H2B, H3 and H4 assembled in one H3-H4 heterotetramer and two H2A-H2B heterodimers. The octamer wraps approximately 147 bp of DNA.</text>
</comment>
<keyword evidence="10" id="KW-1185">Reference proteome</keyword>
<evidence type="ECO:0000256" key="7">
    <source>
        <dbReference type="ARBA" id="ARBA00023242"/>
    </source>
</evidence>
<evidence type="ECO:0000313" key="9">
    <source>
        <dbReference type="EMBL" id="POM57568.1"/>
    </source>
</evidence>
<dbReference type="Gene3D" id="1.10.20.10">
    <property type="entry name" value="Histone, subunit A"/>
    <property type="match status" value="2"/>
</dbReference>
<gene>
    <name evidence="9" type="ORF">PHPALM_37900</name>
</gene>
<evidence type="ECO:0000256" key="2">
    <source>
        <dbReference type="ARBA" id="ARBA00004286"/>
    </source>
</evidence>
<proteinExistence type="inferred from homology"/>
<dbReference type="GO" id="GO:0000786">
    <property type="term" value="C:nucleosome"/>
    <property type="evidence" value="ECO:0007669"/>
    <property type="project" value="UniProtKB-KW"/>
</dbReference>
<keyword evidence="5" id="KW-0158">Chromosome</keyword>
<dbReference type="InterPro" id="IPR001951">
    <property type="entry name" value="Histone_H4"/>
</dbReference>
<comment type="similarity">
    <text evidence="3">Belongs to the histone H4 family.</text>
</comment>
<accession>A0A2P4WW96</accession>
<evidence type="ECO:0000256" key="8">
    <source>
        <dbReference type="ARBA" id="ARBA00023269"/>
    </source>
</evidence>
<comment type="subcellular location">
    <subcellularLocation>
        <location evidence="2">Chromosome</location>
    </subcellularLocation>
    <subcellularLocation>
        <location evidence="1">Nucleus</location>
    </subcellularLocation>
</comment>
<comment type="caution">
    <text evidence="9">The sequence shown here is derived from an EMBL/GenBank/DDBJ whole genome shotgun (WGS) entry which is preliminary data.</text>
</comment>
<protein>
    <submittedName>
        <fullName evidence="9">Histone H4</fullName>
    </submittedName>
</protein>
<dbReference type="SUPFAM" id="SSF47113">
    <property type="entry name" value="Histone-fold"/>
    <property type="match status" value="1"/>
</dbReference>
<dbReference type="InterPro" id="IPR009072">
    <property type="entry name" value="Histone-fold"/>
</dbReference>
<evidence type="ECO:0000256" key="1">
    <source>
        <dbReference type="ARBA" id="ARBA00004123"/>
    </source>
</evidence>
<dbReference type="EMBL" id="NCKW01020640">
    <property type="protein sequence ID" value="POM57568.1"/>
    <property type="molecule type" value="Genomic_DNA"/>
</dbReference>
<evidence type="ECO:0000313" key="10">
    <source>
        <dbReference type="Proteomes" id="UP000237271"/>
    </source>
</evidence>